<protein>
    <submittedName>
        <fullName evidence="2">Rab-GAP TBC domain-containing protein</fullName>
    </submittedName>
</protein>
<feature type="compositionally biased region" description="Pro residues" evidence="1">
    <location>
        <begin position="221"/>
        <end position="234"/>
    </location>
</feature>
<reference evidence="2" key="1">
    <citation type="submission" date="2016-06" db="UniProtKB">
        <authorList>
            <consortium name="WormBaseParasite"/>
        </authorList>
    </citation>
    <scope>IDENTIFICATION</scope>
</reference>
<feature type="region of interest" description="Disordered" evidence="1">
    <location>
        <begin position="486"/>
        <end position="562"/>
    </location>
</feature>
<feature type="region of interest" description="Disordered" evidence="1">
    <location>
        <begin position="221"/>
        <end position="284"/>
    </location>
</feature>
<sequence>LATDEVMANVPTSRLGSASSTQQLIWRCVDAQTGQIVPSSTQVRSMPSHGSAPGGPAASRPVCLPLHFCSIPVGPGPNDGEVTSGDSTARALLTVAQRTSSRSAHDFSHSVSQRGPPTSPVISARYPDSSVAHPARQSSRMSQIPLGGAPIELGLGISVWGLQNTQSDVPPFGVSPKTPDPCLVSTPPTSHVSVMQSPVQFHGVPPPPPHQRPYPSTCAIPPPIIPYPQRPAPEGPTDDASSGHQSRMNNGSLLDPPASTNTPFSQLRAAPDRKSSDPTSAIVNRRRGVVSQFPAGSHDYSIVNTEPPTVGRGPNHGRVISQVIDRRQTQPVPGFFPDQLTQKHMSPGPWNGVVRRGEYWPNYPLQNDSNISTRPLDKPTSSPSNVVDKSHLMLPLLSNKATKPGDLRPISLSSTDSFLAAERACAASDLGDDLTVGPIKTSSSQDETHPRAVPADHLEDDLMASHHNPMYTDNEYDSMTESQGNLVDAGARTPSNRAARSYSNPPSRPLQRRSGIDYPTHNDHMTSVNTCSGLPGVSSPSVGKNNIRNAVNEVSNNATSAG</sequence>
<accession>A0A183BAG5</accession>
<organism evidence="2">
    <name type="scientific">Echinostoma caproni</name>
    <dbReference type="NCBI Taxonomy" id="27848"/>
    <lineage>
        <taxon>Eukaryota</taxon>
        <taxon>Metazoa</taxon>
        <taxon>Spiralia</taxon>
        <taxon>Lophotrochozoa</taxon>
        <taxon>Platyhelminthes</taxon>
        <taxon>Trematoda</taxon>
        <taxon>Digenea</taxon>
        <taxon>Plagiorchiida</taxon>
        <taxon>Echinostomata</taxon>
        <taxon>Echinostomatoidea</taxon>
        <taxon>Echinostomatidae</taxon>
        <taxon>Echinostoma</taxon>
    </lineage>
</organism>
<feature type="compositionally biased region" description="Polar residues" evidence="1">
    <location>
        <begin position="239"/>
        <end position="265"/>
    </location>
</feature>
<evidence type="ECO:0000313" key="2">
    <source>
        <dbReference type="WBParaSite" id="ECPE_0001624301-mRNA-1"/>
    </source>
</evidence>
<dbReference type="WBParaSite" id="ECPE_0001624301-mRNA-1">
    <property type="protein sequence ID" value="ECPE_0001624301-mRNA-1"/>
    <property type="gene ID" value="ECPE_0001624301"/>
</dbReference>
<dbReference type="AlphaFoldDB" id="A0A183BAG5"/>
<feature type="compositionally biased region" description="Polar residues" evidence="1">
    <location>
        <begin position="493"/>
        <end position="505"/>
    </location>
</feature>
<proteinExistence type="predicted"/>
<feature type="region of interest" description="Disordered" evidence="1">
    <location>
        <begin position="96"/>
        <end position="121"/>
    </location>
</feature>
<feature type="compositionally biased region" description="Low complexity" evidence="1">
    <location>
        <begin position="532"/>
        <end position="543"/>
    </location>
</feature>
<evidence type="ECO:0000256" key="1">
    <source>
        <dbReference type="SAM" id="MobiDB-lite"/>
    </source>
</evidence>
<name>A0A183BAG5_9TREM</name>
<feature type="compositionally biased region" description="Polar residues" evidence="1">
    <location>
        <begin position="544"/>
        <end position="562"/>
    </location>
</feature>
<feature type="compositionally biased region" description="Polar residues" evidence="1">
    <location>
        <begin position="368"/>
        <end position="387"/>
    </location>
</feature>
<feature type="region of interest" description="Disordered" evidence="1">
    <location>
        <begin position="368"/>
        <end position="388"/>
    </location>
</feature>